<reference evidence="1 2" key="1">
    <citation type="submission" date="2018-02" db="EMBL/GenBank/DDBJ databases">
        <title>Discovery of a pederin family compound in a non-symbiotic bloom-forming cyanobacterium.</title>
        <authorList>
            <person name="Kust A."/>
            <person name="Mares J."/>
            <person name="Jokela J."/>
            <person name="Urajova P."/>
            <person name="Hajek J."/>
            <person name="Saurav K."/>
            <person name="Voracova K."/>
            <person name="Fewer D.P."/>
            <person name="Haapaniemi E."/>
            <person name="Permi P."/>
            <person name="Rehakova K."/>
            <person name="Sivonen K."/>
            <person name="Hrouzek P."/>
        </authorList>
    </citation>
    <scope>NUCLEOTIDE SEQUENCE [LARGE SCALE GENOMIC DNA]</scope>
    <source>
        <strain evidence="1 2">CHARLIE-1</strain>
    </source>
</reference>
<gene>
    <name evidence="1" type="ORF">CUN59_04310</name>
</gene>
<comment type="caution">
    <text evidence="1">The sequence shown here is derived from an EMBL/GenBank/DDBJ whole genome shotgun (WGS) entry which is preliminary data.</text>
</comment>
<dbReference type="Proteomes" id="UP000239589">
    <property type="component" value="Unassembled WGS sequence"/>
</dbReference>
<dbReference type="EMBL" id="PGEM01000025">
    <property type="protein sequence ID" value="PPJ64609.1"/>
    <property type="molecule type" value="Genomic_DNA"/>
</dbReference>
<accession>A0A2S6CY17</accession>
<name>A0A2S6CY17_9CYAN</name>
<dbReference type="OrthoDB" id="495821at2"/>
<dbReference type="AlphaFoldDB" id="A0A2S6CY17"/>
<keyword evidence="2" id="KW-1185">Reference proteome</keyword>
<evidence type="ECO:0000313" key="1">
    <source>
        <dbReference type="EMBL" id="PPJ64609.1"/>
    </source>
</evidence>
<dbReference type="RefSeq" id="WP_104386672.1">
    <property type="nucleotide sequence ID" value="NZ_PGEM01000025.1"/>
</dbReference>
<evidence type="ECO:0000313" key="2">
    <source>
        <dbReference type="Proteomes" id="UP000239589"/>
    </source>
</evidence>
<proteinExistence type="predicted"/>
<organism evidence="1 2">
    <name type="scientific">Cuspidothrix issatschenkoi CHARLIE-1</name>
    <dbReference type="NCBI Taxonomy" id="2052836"/>
    <lineage>
        <taxon>Bacteria</taxon>
        <taxon>Bacillati</taxon>
        <taxon>Cyanobacteriota</taxon>
        <taxon>Cyanophyceae</taxon>
        <taxon>Nostocales</taxon>
        <taxon>Aphanizomenonaceae</taxon>
        <taxon>Cuspidothrix</taxon>
    </lineage>
</organism>
<protein>
    <submittedName>
        <fullName evidence="1">Uncharacterized protein</fullName>
    </submittedName>
</protein>
<sequence length="127" mass="14717">MVKYTFNLKLKDSSAQYTYTLDLTPIQEDMPEQIFTPAIKEDIRTTLQNLSLSAIKDHQLNNIIQTWVKDIREGYRFSSVTLNLRLLIEENIDNLQETGNQDIPKIIDPDLSDIEPEFGMLPTLNFI</sequence>